<sequence>MKMQIDPERAALARDPDAVQRIIEQARAERARHLARLLTAGGRALRQGLARLLEGRGPLVGGHGRAAA</sequence>
<evidence type="ECO:0000313" key="1">
    <source>
        <dbReference type="EMBL" id="ROR34425.1"/>
    </source>
</evidence>
<proteinExistence type="predicted"/>
<evidence type="ECO:0000313" key="2">
    <source>
        <dbReference type="Proteomes" id="UP000276634"/>
    </source>
</evidence>
<dbReference type="Proteomes" id="UP000276634">
    <property type="component" value="Unassembled WGS sequence"/>
</dbReference>
<keyword evidence="2" id="KW-1185">Reference proteome</keyword>
<dbReference type="RefSeq" id="WP_148051415.1">
    <property type="nucleotide sequence ID" value="NZ_RJVI01000001.1"/>
</dbReference>
<dbReference type="AlphaFoldDB" id="A0A3N1Y6M0"/>
<protein>
    <submittedName>
        <fullName evidence="1">Uncharacterized protein</fullName>
    </submittedName>
</protein>
<dbReference type="EMBL" id="RJVI01000001">
    <property type="protein sequence ID" value="ROR34425.1"/>
    <property type="molecule type" value="Genomic_DNA"/>
</dbReference>
<gene>
    <name evidence="1" type="ORF">EDC57_0322</name>
</gene>
<name>A0A3N1Y6M0_9GAMM</name>
<accession>A0A3N1Y6M0</accession>
<comment type="caution">
    <text evidence="1">The sequence shown here is derived from an EMBL/GenBank/DDBJ whole genome shotgun (WGS) entry which is preliminary data.</text>
</comment>
<organism evidence="1 2">
    <name type="scientific">Inmirania thermothiophila</name>
    <dbReference type="NCBI Taxonomy" id="1750597"/>
    <lineage>
        <taxon>Bacteria</taxon>
        <taxon>Pseudomonadati</taxon>
        <taxon>Pseudomonadota</taxon>
        <taxon>Gammaproteobacteria</taxon>
        <taxon>Chromatiales</taxon>
        <taxon>Ectothiorhodospiraceae</taxon>
        <taxon>Inmirania</taxon>
    </lineage>
</organism>
<reference evidence="1 2" key="1">
    <citation type="submission" date="2018-11" db="EMBL/GenBank/DDBJ databases">
        <title>Genomic Encyclopedia of Type Strains, Phase IV (KMG-IV): sequencing the most valuable type-strain genomes for metagenomic binning, comparative biology and taxonomic classification.</title>
        <authorList>
            <person name="Goeker M."/>
        </authorList>
    </citation>
    <scope>NUCLEOTIDE SEQUENCE [LARGE SCALE GENOMIC DNA]</scope>
    <source>
        <strain evidence="1 2">DSM 100275</strain>
    </source>
</reference>